<protein>
    <submittedName>
        <fullName evidence="4">Aste57867_10858 protein</fullName>
    </submittedName>
</protein>
<keyword evidence="5" id="KW-1185">Reference proteome</keyword>
<feature type="domain" description="Temptin Cys/Cys disulfide" evidence="2">
    <location>
        <begin position="17"/>
        <end position="94"/>
    </location>
</feature>
<reference evidence="3" key="2">
    <citation type="submission" date="2019-06" db="EMBL/GenBank/DDBJ databases">
        <title>Genomics analysis of Aphanomyces spp. identifies a new class of oomycete effector associated with host adaptation.</title>
        <authorList>
            <person name="Gaulin E."/>
        </authorList>
    </citation>
    <scope>NUCLEOTIDE SEQUENCE</scope>
    <source>
        <strain evidence="3">CBS 578.67</strain>
    </source>
</reference>
<evidence type="ECO:0000259" key="2">
    <source>
        <dbReference type="Pfam" id="PF24784"/>
    </source>
</evidence>
<dbReference type="EMBL" id="CAADRA010005255">
    <property type="protein sequence ID" value="VFT87726.1"/>
    <property type="molecule type" value="Genomic_DNA"/>
</dbReference>
<dbReference type="AlphaFoldDB" id="A0A485KS56"/>
<name>A0A485KS56_9STRA</name>
<feature type="chain" id="PRO_5036116168" evidence="1">
    <location>
        <begin position="19"/>
        <end position="98"/>
    </location>
</feature>
<dbReference type="Pfam" id="PF24784">
    <property type="entry name" value="Temptin_C"/>
    <property type="match status" value="1"/>
</dbReference>
<keyword evidence="1" id="KW-0732">Signal</keyword>
<evidence type="ECO:0000256" key="1">
    <source>
        <dbReference type="SAM" id="SignalP"/>
    </source>
</evidence>
<dbReference type="InterPro" id="IPR057626">
    <property type="entry name" value="S-S_Temptin"/>
</dbReference>
<dbReference type="InterPro" id="IPR018247">
    <property type="entry name" value="EF_Hand_1_Ca_BS"/>
</dbReference>
<accession>A0A485KS56</accession>
<dbReference type="OrthoDB" id="129121at2759"/>
<proteinExistence type="predicted"/>
<evidence type="ECO:0000313" key="5">
    <source>
        <dbReference type="Proteomes" id="UP000332933"/>
    </source>
</evidence>
<reference evidence="4 5" key="1">
    <citation type="submission" date="2019-03" db="EMBL/GenBank/DDBJ databases">
        <authorList>
            <person name="Gaulin E."/>
            <person name="Dumas B."/>
        </authorList>
    </citation>
    <scope>NUCLEOTIDE SEQUENCE [LARGE SCALE GENOMIC DNA]</scope>
    <source>
        <strain evidence="4">CBS 568.67</strain>
    </source>
</reference>
<evidence type="ECO:0000313" key="3">
    <source>
        <dbReference type="EMBL" id="KAF0698531.1"/>
    </source>
</evidence>
<organism evidence="4 5">
    <name type="scientific">Aphanomyces stellatus</name>
    <dbReference type="NCBI Taxonomy" id="120398"/>
    <lineage>
        <taxon>Eukaryota</taxon>
        <taxon>Sar</taxon>
        <taxon>Stramenopiles</taxon>
        <taxon>Oomycota</taxon>
        <taxon>Saprolegniomycetes</taxon>
        <taxon>Saprolegniales</taxon>
        <taxon>Verrucalvaceae</taxon>
        <taxon>Aphanomyces</taxon>
    </lineage>
</organism>
<dbReference type="PROSITE" id="PS00018">
    <property type="entry name" value="EF_HAND_1"/>
    <property type="match status" value="1"/>
</dbReference>
<evidence type="ECO:0000313" key="4">
    <source>
        <dbReference type="EMBL" id="VFT87726.1"/>
    </source>
</evidence>
<feature type="signal peptide" evidence="1">
    <location>
        <begin position="1"/>
        <end position="18"/>
    </location>
</feature>
<gene>
    <name evidence="4" type="primary">Aste57867_10858</name>
    <name evidence="3" type="ORF">As57867_010818</name>
    <name evidence="4" type="ORF">ASTE57867_10858</name>
</gene>
<dbReference type="PANTHER" id="PTHR34737:SF2">
    <property type="entry name" value="EF-HAND DOMAIN-CONTAINING PROTEIN"/>
    <property type="match status" value="1"/>
</dbReference>
<dbReference type="InterPro" id="IPR055313">
    <property type="entry name" value="Temptin-like"/>
</dbReference>
<sequence length="98" mass="10132">MQPMMILVAIAASSFTAAFPQYAASVPNGAEVPGATAIGHINPNNGGALNVFGQAFSPTSRKWTTALCQVDSDGDGAMNGEELDDPCCTWTLGAPRME</sequence>
<dbReference type="PANTHER" id="PTHR34737">
    <property type="entry name" value="EF-HAND DOMAIN-CONTAINING PROTEIN"/>
    <property type="match status" value="1"/>
</dbReference>
<dbReference type="Proteomes" id="UP000332933">
    <property type="component" value="Unassembled WGS sequence"/>
</dbReference>
<dbReference type="EMBL" id="VJMH01005234">
    <property type="protein sequence ID" value="KAF0698531.1"/>
    <property type="molecule type" value="Genomic_DNA"/>
</dbReference>